<sequence length="425" mass="46749">MLHRQADGDFEADSVHRLRLIQFAHSRGVSNQQLEAATARQGDLLALYGELTPGAEAPADLARAAHDLGLDDVVVEELAEILGWDDLGSGTHADMTTLRTVAEAVELGMPRDALMQLMRVLADATDRLADAVLRTFHDYVHERFRAQGVVGRQLLEATQHVAGPALKLVEPALVSFHRRAYQRASREDLLRHLAEDTTAPSKTLGEERATVLFVDLASFTALTATMGDHAAADVLRRFGAAVRSSATRHGGRILKQIGDAFMLLFSEPADAIEFGLAVDRFADAESQFPALHIGAHHGTVLYREGDYVGGTVNLAARVASSGRAGQFLITEDLRDLAADRVDADFTLSPPRRLKGIHDPIRLVEVRRRSLERANRETDPVCGLLLDPDDVASWITWRERTFAFCCDMCRHAFVEDPGRFVTVHEN</sequence>
<dbReference type="SUPFAM" id="SSF55073">
    <property type="entry name" value="Nucleotide cyclase"/>
    <property type="match status" value="1"/>
</dbReference>
<dbReference type="Gene3D" id="3.30.70.1230">
    <property type="entry name" value="Nucleotide cyclase"/>
    <property type="match status" value="1"/>
</dbReference>
<dbReference type="GO" id="GO:0004016">
    <property type="term" value="F:adenylate cyclase activity"/>
    <property type="evidence" value="ECO:0007669"/>
    <property type="project" value="UniProtKB-ARBA"/>
</dbReference>
<organism evidence="3 4">
    <name type="scientific">Mycobacterium gastri</name>
    <dbReference type="NCBI Taxonomy" id="1777"/>
    <lineage>
        <taxon>Bacteria</taxon>
        <taxon>Bacillati</taxon>
        <taxon>Actinomycetota</taxon>
        <taxon>Actinomycetes</taxon>
        <taxon>Mycobacteriales</taxon>
        <taxon>Mycobacteriaceae</taxon>
        <taxon>Mycobacterium</taxon>
    </lineage>
</organism>
<dbReference type="EMBL" id="LQOX01000040">
    <property type="protein sequence ID" value="ORV76360.1"/>
    <property type="molecule type" value="Genomic_DNA"/>
</dbReference>
<dbReference type="InterPro" id="IPR001054">
    <property type="entry name" value="A/G_cyclase"/>
</dbReference>
<comment type="caution">
    <text evidence="3">The sequence shown here is derived from an EMBL/GenBank/DDBJ whole genome shotgun (WGS) entry which is preliminary data.</text>
</comment>
<dbReference type="STRING" id="1777.AWC07_22980"/>
<dbReference type="GO" id="GO:0035556">
    <property type="term" value="P:intracellular signal transduction"/>
    <property type="evidence" value="ECO:0007669"/>
    <property type="project" value="InterPro"/>
</dbReference>
<keyword evidence="4" id="KW-1185">Reference proteome</keyword>
<protein>
    <submittedName>
        <fullName evidence="3">Adenylate cyclase</fullName>
    </submittedName>
</protein>
<evidence type="ECO:0000256" key="1">
    <source>
        <dbReference type="ARBA" id="ARBA00005381"/>
    </source>
</evidence>
<dbReference type="InterPro" id="IPR029787">
    <property type="entry name" value="Nucleotide_cyclase"/>
</dbReference>
<name>A0A1X1VZ82_MYCGS</name>
<dbReference type="PANTHER" id="PTHR43081">
    <property type="entry name" value="ADENYLATE CYCLASE, TERMINAL-DIFFERENTIATION SPECIFIC-RELATED"/>
    <property type="match status" value="1"/>
</dbReference>
<dbReference type="InterPro" id="IPR050697">
    <property type="entry name" value="Adenylyl/Guanylyl_Cyclase_3/4"/>
</dbReference>
<dbReference type="AlphaFoldDB" id="A0A1X1VZ82"/>
<dbReference type="GO" id="GO:0009190">
    <property type="term" value="P:cyclic nucleotide biosynthetic process"/>
    <property type="evidence" value="ECO:0007669"/>
    <property type="project" value="InterPro"/>
</dbReference>
<proteinExistence type="inferred from homology"/>
<accession>A0A1X1VZ82</accession>
<evidence type="ECO:0000313" key="4">
    <source>
        <dbReference type="Proteomes" id="UP000193738"/>
    </source>
</evidence>
<dbReference type="PROSITE" id="PS50125">
    <property type="entry name" value="GUANYLATE_CYCLASE_2"/>
    <property type="match status" value="1"/>
</dbReference>
<gene>
    <name evidence="3" type="ORF">AWC07_22980</name>
</gene>
<reference evidence="3 4" key="1">
    <citation type="submission" date="2016-01" db="EMBL/GenBank/DDBJ databases">
        <title>The new phylogeny of the genus Mycobacterium.</title>
        <authorList>
            <person name="Tarcisio F."/>
            <person name="Conor M."/>
            <person name="Antonella G."/>
            <person name="Elisabetta G."/>
            <person name="Giulia F.S."/>
            <person name="Sara T."/>
            <person name="Anna F."/>
            <person name="Clotilde B."/>
            <person name="Roberto B."/>
            <person name="Veronica D.S."/>
            <person name="Fabio R."/>
            <person name="Monica P."/>
            <person name="Olivier J."/>
            <person name="Enrico T."/>
            <person name="Nicola S."/>
        </authorList>
    </citation>
    <scope>NUCLEOTIDE SEQUENCE [LARGE SCALE GENOMIC DNA]</scope>
    <source>
        <strain evidence="3 4">DSM 43505</strain>
    </source>
</reference>
<dbReference type="CDD" id="cd07302">
    <property type="entry name" value="CHD"/>
    <property type="match status" value="1"/>
</dbReference>
<dbReference type="PANTHER" id="PTHR43081:SF1">
    <property type="entry name" value="ADENYLATE CYCLASE, TERMINAL-DIFFERENTIATION SPECIFIC"/>
    <property type="match status" value="1"/>
</dbReference>
<comment type="similarity">
    <text evidence="1">Belongs to the adenylyl cyclase class-3 family.</text>
</comment>
<dbReference type="SMART" id="SM00044">
    <property type="entry name" value="CYCc"/>
    <property type="match status" value="1"/>
</dbReference>
<evidence type="ECO:0000313" key="3">
    <source>
        <dbReference type="EMBL" id="ORV76360.1"/>
    </source>
</evidence>
<feature type="domain" description="Guanylate cyclase" evidence="2">
    <location>
        <begin position="210"/>
        <end position="319"/>
    </location>
</feature>
<dbReference type="Proteomes" id="UP000193738">
    <property type="component" value="Unassembled WGS sequence"/>
</dbReference>
<evidence type="ECO:0000259" key="2">
    <source>
        <dbReference type="PROSITE" id="PS50125"/>
    </source>
</evidence>
<dbReference type="Pfam" id="PF00211">
    <property type="entry name" value="Guanylate_cyc"/>
    <property type="match status" value="1"/>
</dbReference>